<sequence>MSSGIKKHVNFSERKENIITKTGGLAITCAWKQGVKVTDEPNKTGRSYSQRKAHSRNHDEIPKRSSCRENMQSFPYQGSYRNQVSGVILEVYQVESCQEIQAEKNNM</sequence>
<organism evidence="2 3">
    <name type="scientific">Populus trichocarpa</name>
    <name type="common">Western balsam poplar</name>
    <name type="synonym">Populus balsamifera subsp. trichocarpa</name>
    <dbReference type="NCBI Taxonomy" id="3694"/>
    <lineage>
        <taxon>Eukaryota</taxon>
        <taxon>Viridiplantae</taxon>
        <taxon>Streptophyta</taxon>
        <taxon>Embryophyta</taxon>
        <taxon>Tracheophyta</taxon>
        <taxon>Spermatophyta</taxon>
        <taxon>Magnoliopsida</taxon>
        <taxon>eudicotyledons</taxon>
        <taxon>Gunneridae</taxon>
        <taxon>Pentapetalae</taxon>
        <taxon>rosids</taxon>
        <taxon>fabids</taxon>
        <taxon>Malpighiales</taxon>
        <taxon>Salicaceae</taxon>
        <taxon>Saliceae</taxon>
        <taxon>Populus</taxon>
    </lineage>
</organism>
<proteinExistence type="predicted"/>
<evidence type="ECO:0000256" key="1">
    <source>
        <dbReference type="SAM" id="MobiDB-lite"/>
    </source>
</evidence>
<evidence type="ECO:0000313" key="2">
    <source>
        <dbReference type="EMBL" id="PNS96199.1"/>
    </source>
</evidence>
<protein>
    <submittedName>
        <fullName evidence="2">Uncharacterized protein</fullName>
    </submittedName>
</protein>
<dbReference type="EMBL" id="CM009306">
    <property type="protein sequence ID" value="PNS96199.1"/>
    <property type="molecule type" value="Genomic_DNA"/>
</dbReference>
<dbReference type="InParanoid" id="B9N6R3"/>
<dbReference type="AlphaFoldDB" id="B9N6R3"/>
<gene>
    <name evidence="2" type="ORF">POPTR_017G102400</name>
</gene>
<feature type="region of interest" description="Disordered" evidence="1">
    <location>
        <begin position="40"/>
        <end position="66"/>
    </location>
</feature>
<accession>B9N6R3</accession>
<dbReference type="Proteomes" id="UP000006729">
    <property type="component" value="Chromosome 17"/>
</dbReference>
<feature type="compositionally biased region" description="Basic and acidic residues" evidence="1">
    <location>
        <begin position="56"/>
        <end position="66"/>
    </location>
</feature>
<reference evidence="2 3" key="1">
    <citation type="journal article" date="2006" name="Science">
        <title>The genome of black cottonwood, Populus trichocarpa (Torr. &amp; Gray).</title>
        <authorList>
            <person name="Tuskan G.A."/>
            <person name="Difazio S."/>
            <person name="Jansson S."/>
            <person name="Bohlmann J."/>
            <person name="Grigoriev I."/>
            <person name="Hellsten U."/>
            <person name="Putnam N."/>
            <person name="Ralph S."/>
            <person name="Rombauts S."/>
            <person name="Salamov A."/>
            <person name="Schein J."/>
            <person name="Sterck L."/>
            <person name="Aerts A."/>
            <person name="Bhalerao R.R."/>
            <person name="Bhalerao R.P."/>
            <person name="Blaudez D."/>
            <person name="Boerjan W."/>
            <person name="Brun A."/>
            <person name="Brunner A."/>
            <person name="Busov V."/>
            <person name="Campbell M."/>
            <person name="Carlson J."/>
            <person name="Chalot M."/>
            <person name="Chapman J."/>
            <person name="Chen G.L."/>
            <person name="Cooper D."/>
            <person name="Coutinho P.M."/>
            <person name="Couturier J."/>
            <person name="Covert S."/>
            <person name="Cronk Q."/>
            <person name="Cunningham R."/>
            <person name="Davis J."/>
            <person name="Degroeve S."/>
            <person name="Dejardin A."/>
            <person name="Depamphilis C."/>
            <person name="Detter J."/>
            <person name="Dirks B."/>
            <person name="Dubchak I."/>
            <person name="Duplessis S."/>
            <person name="Ehlting J."/>
            <person name="Ellis B."/>
            <person name="Gendler K."/>
            <person name="Goodstein D."/>
            <person name="Gribskov M."/>
            <person name="Grimwood J."/>
            <person name="Groover A."/>
            <person name="Gunter L."/>
            <person name="Hamberger B."/>
            <person name="Heinze B."/>
            <person name="Helariutta Y."/>
            <person name="Henrissat B."/>
            <person name="Holligan D."/>
            <person name="Holt R."/>
            <person name="Huang W."/>
            <person name="Islam-Faridi N."/>
            <person name="Jones S."/>
            <person name="Jones-Rhoades M."/>
            <person name="Jorgensen R."/>
            <person name="Joshi C."/>
            <person name="Kangasjarvi J."/>
            <person name="Karlsson J."/>
            <person name="Kelleher C."/>
            <person name="Kirkpatrick R."/>
            <person name="Kirst M."/>
            <person name="Kohler A."/>
            <person name="Kalluri U."/>
            <person name="Larimer F."/>
            <person name="Leebens-Mack J."/>
            <person name="Leple J.C."/>
            <person name="Locascio P."/>
            <person name="Lou Y."/>
            <person name="Lucas S."/>
            <person name="Martin F."/>
            <person name="Montanini B."/>
            <person name="Napoli C."/>
            <person name="Nelson D.R."/>
            <person name="Nelson C."/>
            <person name="Nieminen K."/>
            <person name="Nilsson O."/>
            <person name="Pereda V."/>
            <person name="Peter G."/>
            <person name="Philippe R."/>
            <person name="Pilate G."/>
            <person name="Poliakov A."/>
            <person name="Razumovskaya J."/>
            <person name="Richardson P."/>
            <person name="Rinaldi C."/>
            <person name="Ritland K."/>
            <person name="Rouze P."/>
            <person name="Ryaboy D."/>
            <person name="Schmutz J."/>
            <person name="Schrader J."/>
            <person name="Segerman B."/>
            <person name="Shin H."/>
            <person name="Siddiqui A."/>
            <person name="Sterky F."/>
            <person name="Terry A."/>
            <person name="Tsai C.J."/>
            <person name="Uberbacher E."/>
            <person name="Unneberg P."/>
            <person name="Vahala J."/>
            <person name="Wall K."/>
            <person name="Wessler S."/>
            <person name="Yang G."/>
            <person name="Yin T."/>
            <person name="Douglas C."/>
            <person name="Marra M."/>
            <person name="Sandberg G."/>
            <person name="Van de Peer Y."/>
            <person name="Rokhsar D."/>
        </authorList>
    </citation>
    <scope>NUCLEOTIDE SEQUENCE [LARGE SCALE GENOMIC DNA]</scope>
    <source>
        <strain evidence="3">cv. Nisqually</strain>
    </source>
</reference>
<name>B9N6R3_POPTR</name>
<evidence type="ECO:0000313" key="3">
    <source>
        <dbReference type="Proteomes" id="UP000006729"/>
    </source>
</evidence>
<keyword evidence="3" id="KW-1185">Reference proteome</keyword>
<dbReference type="HOGENOM" id="CLU_2214504_0_0_1"/>